<protein>
    <submittedName>
        <fullName evidence="2">Putative membrane protein</fullName>
    </submittedName>
</protein>
<comment type="caution">
    <text evidence="2">The sequence shown here is derived from an EMBL/GenBank/DDBJ whole genome shotgun (WGS) entry which is preliminary data.</text>
</comment>
<evidence type="ECO:0000313" key="3">
    <source>
        <dbReference type="Proteomes" id="UP000567922"/>
    </source>
</evidence>
<keyword evidence="3" id="KW-1185">Reference proteome</keyword>
<reference evidence="2 3" key="1">
    <citation type="submission" date="2020-08" db="EMBL/GenBank/DDBJ databases">
        <title>Sequencing the genomes of 1000 actinobacteria strains.</title>
        <authorList>
            <person name="Klenk H.-P."/>
        </authorList>
    </citation>
    <scope>NUCLEOTIDE SEQUENCE [LARGE SCALE GENOMIC DNA]</scope>
    <source>
        <strain evidence="2 3">DSM 45258</strain>
    </source>
</reference>
<organism evidence="2 3">
    <name type="scientific">Hoyosella altamirensis</name>
    <dbReference type="NCBI Taxonomy" id="616997"/>
    <lineage>
        <taxon>Bacteria</taxon>
        <taxon>Bacillati</taxon>
        <taxon>Actinomycetota</taxon>
        <taxon>Actinomycetes</taxon>
        <taxon>Mycobacteriales</taxon>
        <taxon>Hoyosellaceae</taxon>
        <taxon>Hoyosella</taxon>
    </lineage>
</organism>
<dbReference type="Pfam" id="PF06695">
    <property type="entry name" value="Sm_multidrug_ex"/>
    <property type="match status" value="1"/>
</dbReference>
<keyword evidence="1" id="KW-0812">Transmembrane</keyword>
<name>A0A839RIX0_9ACTN</name>
<sequence>MTGSEAVLILGVFIGGAAPWLEAIVVIPAGILAGLHPATALAAGVTGNLLTVALAAWFGERIRQWWLARKQRKVETHGPKPHKSRRRGWIEASMKRWGLPALAILGPLGLGTQVSAAVAVGMGTGPRAAFVWVGAGTVGWAIVAAALTVGGVSVAGIGG</sequence>
<proteinExistence type="predicted"/>
<feature type="transmembrane region" description="Helical" evidence="1">
    <location>
        <begin position="97"/>
        <end position="123"/>
    </location>
</feature>
<feature type="transmembrane region" description="Helical" evidence="1">
    <location>
        <begin position="38"/>
        <end position="59"/>
    </location>
</feature>
<dbReference type="EMBL" id="JACHWS010000001">
    <property type="protein sequence ID" value="MBB3036772.1"/>
    <property type="molecule type" value="Genomic_DNA"/>
</dbReference>
<dbReference type="AlphaFoldDB" id="A0A839RIX0"/>
<dbReference type="InterPro" id="IPR009577">
    <property type="entry name" value="Sm_multidrug_ex"/>
</dbReference>
<keyword evidence="1" id="KW-1133">Transmembrane helix</keyword>
<dbReference type="Proteomes" id="UP000567922">
    <property type="component" value="Unassembled WGS sequence"/>
</dbReference>
<evidence type="ECO:0000313" key="2">
    <source>
        <dbReference type="EMBL" id="MBB3036772.1"/>
    </source>
</evidence>
<gene>
    <name evidence="2" type="ORF">FHU29_001206</name>
</gene>
<feature type="transmembrane region" description="Helical" evidence="1">
    <location>
        <begin position="129"/>
        <end position="157"/>
    </location>
</feature>
<keyword evidence="1" id="KW-0472">Membrane</keyword>
<feature type="transmembrane region" description="Helical" evidence="1">
    <location>
        <begin position="7"/>
        <end position="32"/>
    </location>
</feature>
<accession>A0A839RIX0</accession>
<dbReference type="RefSeq" id="WP_232322985.1">
    <property type="nucleotide sequence ID" value="NZ_BDDI01000010.1"/>
</dbReference>
<evidence type="ECO:0000256" key="1">
    <source>
        <dbReference type="SAM" id="Phobius"/>
    </source>
</evidence>